<keyword evidence="1" id="KW-0175">Coiled coil</keyword>
<dbReference type="AlphaFoldDB" id="A0A078AB52"/>
<dbReference type="OrthoDB" id="509410at2759"/>
<dbReference type="PANTHER" id="PTHR15276">
    <property type="entry name" value="H4 D10S170 PROTEIN-RELATED"/>
    <property type="match status" value="1"/>
</dbReference>
<feature type="compositionally biased region" description="Polar residues" evidence="2">
    <location>
        <begin position="452"/>
        <end position="466"/>
    </location>
</feature>
<feature type="region of interest" description="Disordered" evidence="2">
    <location>
        <begin position="442"/>
        <end position="466"/>
    </location>
</feature>
<name>A0A078AB52_STYLE</name>
<dbReference type="PANTHER" id="PTHR15276:SF0">
    <property type="entry name" value="COILED-COIL DOMAIN-CONTAINING PROTEIN 6"/>
    <property type="match status" value="1"/>
</dbReference>
<dbReference type="InParanoid" id="A0A078AB52"/>
<dbReference type="Pfam" id="PF09755">
    <property type="entry name" value="DUF2046"/>
    <property type="match status" value="1"/>
</dbReference>
<feature type="coiled-coil region" evidence="1">
    <location>
        <begin position="299"/>
        <end position="326"/>
    </location>
</feature>
<feature type="coiled-coil region" evidence="1">
    <location>
        <begin position="365"/>
        <end position="392"/>
    </location>
</feature>
<dbReference type="InterPro" id="IPR019152">
    <property type="entry name" value="DUF2046"/>
</dbReference>
<organism evidence="3 4">
    <name type="scientific">Stylonychia lemnae</name>
    <name type="common">Ciliate</name>
    <dbReference type="NCBI Taxonomy" id="5949"/>
    <lineage>
        <taxon>Eukaryota</taxon>
        <taxon>Sar</taxon>
        <taxon>Alveolata</taxon>
        <taxon>Ciliophora</taxon>
        <taxon>Intramacronucleata</taxon>
        <taxon>Spirotrichea</taxon>
        <taxon>Stichotrichia</taxon>
        <taxon>Sporadotrichida</taxon>
        <taxon>Oxytrichidae</taxon>
        <taxon>Stylonychinae</taxon>
        <taxon>Stylonychia</taxon>
    </lineage>
</organism>
<evidence type="ECO:0000313" key="4">
    <source>
        <dbReference type="Proteomes" id="UP000039865"/>
    </source>
</evidence>
<protein>
    <submittedName>
        <fullName evidence="3">Uncharacterized protein</fullName>
    </submittedName>
</protein>
<proteinExistence type="predicted"/>
<evidence type="ECO:0000256" key="2">
    <source>
        <dbReference type="SAM" id="MobiDB-lite"/>
    </source>
</evidence>
<gene>
    <name evidence="3" type="primary">Contig6269.g6708</name>
    <name evidence="3" type="ORF">STYLEM_8367</name>
</gene>
<dbReference type="OMA" id="MEYYEME"/>
<feature type="coiled-coil region" evidence="1">
    <location>
        <begin position="54"/>
        <end position="236"/>
    </location>
</feature>
<dbReference type="Proteomes" id="UP000039865">
    <property type="component" value="Unassembled WGS sequence"/>
</dbReference>
<accession>A0A078AB52</accession>
<evidence type="ECO:0000313" key="3">
    <source>
        <dbReference type="EMBL" id="CDW79379.1"/>
    </source>
</evidence>
<dbReference type="EMBL" id="CCKQ01007938">
    <property type="protein sequence ID" value="CDW79379.1"/>
    <property type="molecule type" value="Genomic_DNA"/>
</dbReference>
<keyword evidence="4" id="KW-1185">Reference proteome</keyword>
<reference evidence="3 4" key="1">
    <citation type="submission" date="2014-06" db="EMBL/GenBank/DDBJ databases">
        <authorList>
            <person name="Swart Estienne"/>
        </authorList>
    </citation>
    <scope>NUCLEOTIDE SEQUENCE [LARGE SCALE GENOMIC DNA]</scope>
    <source>
        <strain evidence="3 4">130c</strain>
    </source>
</reference>
<evidence type="ECO:0000256" key="1">
    <source>
        <dbReference type="SAM" id="Coils"/>
    </source>
</evidence>
<sequence length="466" mass="55674">MIQRTKQQNGDLKKQITKAKEISAKIVNIQITFPFCLSLNHQSIKSEAEEDFISNKLVQKLEQIQKEKHDIQCKVQSEEEHINNYLHRKLQEINRERLEIEQQLEEEQNFLLRTLNKQLREVNLRKDALKKQLEREQKEKQELLDSIESEQKFLKDTLQKKLEQIYREKESLLKEIESEESERIANLQLIIERILSEKNKLEELLSEEVQEKQLLVLTLENQKSTLTNELQNKIIEIKKHRIMIQKKLAINQDPIMMTRNSNLQSQEIASSNEVSQQMNLQNKQKLAEISSNNSTPRTYKGKDEMLQQMNQQVQDIEKRKKDIDQRQNQTQIQDQQEALLLNQNQDGANTKNLLQRDMEYYEMEQKRMLQKIMGLTTQLEDIKKESQKYKKMWDDVKNRMKRGDQQQKYYQEMMMMHIYKGGQMQQNQIPGLGMIRATDPYKKHKNKKHQLQDSSTENSFNNDFLT</sequence>